<dbReference type="NCBIfam" id="TIGR01488">
    <property type="entry name" value="HAD-SF-IB"/>
    <property type="match status" value="1"/>
</dbReference>
<dbReference type="InterPro" id="IPR006385">
    <property type="entry name" value="HAD_hydro_SerB1"/>
</dbReference>
<dbReference type="InterPro" id="IPR036412">
    <property type="entry name" value="HAD-like_sf"/>
</dbReference>
<dbReference type="Gene3D" id="3.40.50.1000">
    <property type="entry name" value="HAD superfamily/HAD-like"/>
    <property type="match status" value="1"/>
</dbReference>
<dbReference type="GO" id="GO:0046872">
    <property type="term" value="F:metal ion binding"/>
    <property type="evidence" value="ECO:0007669"/>
    <property type="project" value="UniProtKB-KW"/>
</dbReference>
<evidence type="ECO:0000256" key="3">
    <source>
        <dbReference type="ARBA" id="ARBA00022842"/>
    </source>
</evidence>
<dbReference type="InterPro" id="IPR050582">
    <property type="entry name" value="HAD-like_SerB"/>
</dbReference>
<keyword evidence="1" id="KW-0479">Metal-binding</keyword>
<dbReference type="InterPro" id="IPR023214">
    <property type="entry name" value="HAD_sf"/>
</dbReference>
<dbReference type="Pfam" id="PF12710">
    <property type="entry name" value="HAD"/>
    <property type="match status" value="1"/>
</dbReference>
<dbReference type="PANTHER" id="PTHR43344">
    <property type="entry name" value="PHOSPHOSERINE PHOSPHATASE"/>
    <property type="match status" value="1"/>
</dbReference>
<protein>
    <submittedName>
        <fullName evidence="4">HAD-superfamily subfamily IB hydrolase, TIGR01490</fullName>
    </submittedName>
</protein>
<reference evidence="4 5" key="1">
    <citation type="journal article" date="2014" name="Appl. Environ. Microbiol.">
        <title>Gut symbionts from distinct hosts exhibit genotoxic activity via divergent colibactin biosynthetic pathways.</title>
        <authorList>
            <person name="Engel P."/>
            <person name="Vizcaino M.I."/>
            <person name="Crawford J.M."/>
        </authorList>
    </citation>
    <scope>NUCLEOTIDE SEQUENCE [LARGE SCALE GENOMIC DNA]</scope>
    <source>
        <strain evidence="4 5">PEB0191</strain>
    </source>
</reference>
<dbReference type="PANTHER" id="PTHR43344:SF13">
    <property type="entry name" value="PHOSPHATASE RV3661-RELATED"/>
    <property type="match status" value="1"/>
</dbReference>
<keyword evidence="5" id="KW-1185">Reference proteome</keyword>
<dbReference type="OrthoDB" id="9784466at2"/>
<organism evidence="4 5">
    <name type="scientific">Frischella perrara</name>
    <dbReference type="NCBI Taxonomy" id="1267021"/>
    <lineage>
        <taxon>Bacteria</taxon>
        <taxon>Pseudomonadati</taxon>
        <taxon>Pseudomonadota</taxon>
        <taxon>Gammaproteobacteria</taxon>
        <taxon>Orbales</taxon>
        <taxon>Orbaceae</taxon>
        <taxon>Frischella</taxon>
    </lineage>
</organism>
<sequence>MKPVKSNSSQLSAAFFDVDDTLITVKSMFDFFEYLSEKKQLTLLKFKFEQTFKQARANDWPREALNSLYYQFLSGMKMSELIVLGECWFDDNVLTKGKFISKTIKCLRKHQSRGEKIIFVSGSMLPLLNPIARYFQVDGILCVQPIVDVQGFLTGKIKGIQTIGEGKAKAMRKFALKEKIDLSMSYGYGDDISDLNMLSCVGNPVYVGNNSTMLNHAKYHNWSVL</sequence>
<evidence type="ECO:0000313" key="4">
    <source>
        <dbReference type="EMBL" id="AJA44439.1"/>
    </source>
</evidence>
<dbReference type="NCBIfam" id="TIGR01490">
    <property type="entry name" value="HAD-SF-IB-hyp1"/>
    <property type="match status" value="1"/>
</dbReference>
<evidence type="ECO:0000313" key="5">
    <source>
        <dbReference type="Proteomes" id="UP000030901"/>
    </source>
</evidence>
<keyword evidence="2 4" id="KW-0378">Hydrolase</keyword>
<proteinExistence type="predicted"/>
<dbReference type="Gene3D" id="1.20.1440.100">
    <property type="entry name" value="SG protein - dephosphorylation function"/>
    <property type="match status" value="1"/>
</dbReference>
<name>A0A0A7RYT4_FRIPE</name>
<keyword evidence="3" id="KW-0460">Magnesium</keyword>
<dbReference type="SUPFAM" id="SSF56784">
    <property type="entry name" value="HAD-like"/>
    <property type="match status" value="1"/>
</dbReference>
<dbReference type="KEGG" id="fpp:FPB0191_00608"/>
<evidence type="ECO:0000256" key="1">
    <source>
        <dbReference type="ARBA" id="ARBA00022723"/>
    </source>
</evidence>
<dbReference type="STRING" id="1267021.FPB0191_00608"/>
<accession>A0A0A7RYT4</accession>
<gene>
    <name evidence="4" type="ORF">FPB0191_00608</name>
</gene>
<dbReference type="EMBL" id="CP009056">
    <property type="protein sequence ID" value="AJA44439.1"/>
    <property type="molecule type" value="Genomic_DNA"/>
</dbReference>
<dbReference type="HOGENOM" id="CLU_052657_1_2_6"/>
<evidence type="ECO:0000256" key="2">
    <source>
        <dbReference type="ARBA" id="ARBA00022801"/>
    </source>
</evidence>
<dbReference type="GO" id="GO:0016787">
    <property type="term" value="F:hydrolase activity"/>
    <property type="evidence" value="ECO:0007669"/>
    <property type="project" value="UniProtKB-KW"/>
</dbReference>
<dbReference type="Proteomes" id="UP000030901">
    <property type="component" value="Chromosome"/>
</dbReference>
<dbReference type="AlphaFoldDB" id="A0A0A7RYT4"/>
<dbReference type="RefSeq" id="WP_039103928.1">
    <property type="nucleotide sequence ID" value="NZ_CP009056.1"/>
</dbReference>